<dbReference type="RefSeq" id="WP_175277424.1">
    <property type="nucleotide sequence ID" value="NZ_CP054836.1"/>
</dbReference>
<organism evidence="2 3">
    <name type="scientific">Oricola thermophila</name>
    <dbReference type="NCBI Taxonomy" id="2742145"/>
    <lineage>
        <taxon>Bacteria</taxon>
        <taxon>Pseudomonadati</taxon>
        <taxon>Pseudomonadota</taxon>
        <taxon>Alphaproteobacteria</taxon>
        <taxon>Hyphomicrobiales</taxon>
        <taxon>Ahrensiaceae</taxon>
        <taxon>Oricola</taxon>
    </lineage>
</organism>
<keyword evidence="1" id="KW-0732">Signal</keyword>
<evidence type="ECO:0008006" key="4">
    <source>
        <dbReference type="Google" id="ProtNLM"/>
    </source>
</evidence>
<evidence type="ECO:0000313" key="3">
    <source>
        <dbReference type="Proteomes" id="UP000509367"/>
    </source>
</evidence>
<feature type="chain" id="PRO_5026979209" description="SPOR domain-containing protein" evidence="1">
    <location>
        <begin position="22"/>
        <end position="106"/>
    </location>
</feature>
<dbReference type="EMBL" id="CP054836">
    <property type="protein sequence ID" value="QKV19532.1"/>
    <property type="molecule type" value="Genomic_DNA"/>
</dbReference>
<reference evidence="2 3" key="1">
    <citation type="submission" date="2020-06" db="EMBL/GenBank/DDBJ databases">
        <title>Oricola thermophila sp. nov. isolated from a tidal sediments.</title>
        <authorList>
            <person name="Kwon K.K."/>
            <person name="Yang S.-H."/>
            <person name="Park M.-J."/>
        </authorList>
    </citation>
    <scope>NUCLEOTIDE SEQUENCE [LARGE SCALE GENOMIC DNA]</scope>
    <source>
        <strain evidence="2 3">MEBiC13590</strain>
    </source>
</reference>
<proteinExistence type="predicted"/>
<evidence type="ECO:0000313" key="2">
    <source>
        <dbReference type="EMBL" id="QKV19532.1"/>
    </source>
</evidence>
<dbReference type="Proteomes" id="UP000509367">
    <property type="component" value="Chromosome"/>
</dbReference>
<name>A0A6N1VJF3_9HYPH</name>
<dbReference type="AlphaFoldDB" id="A0A6N1VJF3"/>
<evidence type="ECO:0000256" key="1">
    <source>
        <dbReference type="SAM" id="SignalP"/>
    </source>
</evidence>
<sequence length="106" mass="11596">MKRFPAAMICLAVLATPVPLAAGETCGWYIVLGCARSEAVMERKRAIIAALSDDGTTRAKVVRTEDYPNFRDGWHCLVDGPFESREAAEAVDWGETVGETYVKRGC</sequence>
<dbReference type="KEGG" id="orm:HTY61_14250"/>
<accession>A0A6N1VJF3</accession>
<protein>
    <recommendedName>
        <fullName evidence="4">SPOR domain-containing protein</fullName>
    </recommendedName>
</protein>
<gene>
    <name evidence="2" type="ORF">HTY61_14250</name>
</gene>
<feature type="signal peptide" evidence="1">
    <location>
        <begin position="1"/>
        <end position="21"/>
    </location>
</feature>
<keyword evidence="3" id="KW-1185">Reference proteome</keyword>